<dbReference type="AlphaFoldDB" id="C5FTG9"/>
<dbReference type="EMBL" id="DS995705">
    <property type="protein sequence ID" value="EEQ33172.1"/>
    <property type="molecule type" value="Genomic_DNA"/>
</dbReference>
<dbReference type="eggNOG" id="ENOG502SA77">
    <property type="taxonomic scope" value="Eukaryota"/>
</dbReference>
<dbReference type="GeneID" id="9224811"/>
<reference evidence="3" key="1">
    <citation type="journal article" date="2012" name="MBio">
        <title>Comparative genome analysis of Trichophyton rubrum and related dermatophytes reveals candidate genes involved in infection.</title>
        <authorList>
            <person name="Martinez D.A."/>
            <person name="Oliver B.G."/>
            <person name="Graeser Y."/>
            <person name="Goldberg J.M."/>
            <person name="Li W."/>
            <person name="Martinez-Rossi N.M."/>
            <person name="Monod M."/>
            <person name="Shelest E."/>
            <person name="Barton R.C."/>
            <person name="Birch E."/>
            <person name="Brakhage A.A."/>
            <person name="Chen Z."/>
            <person name="Gurr S.J."/>
            <person name="Heiman D."/>
            <person name="Heitman J."/>
            <person name="Kosti I."/>
            <person name="Rossi A."/>
            <person name="Saif S."/>
            <person name="Samalova M."/>
            <person name="Saunders C.W."/>
            <person name="Shea T."/>
            <person name="Summerbell R.C."/>
            <person name="Xu J."/>
            <person name="Young S."/>
            <person name="Zeng Q."/>
            <person name="Birren B.W."/>
            <person name="Cuomo C.A."/>
            <person name="White T.C."/>
        </authorList>
    </citation>
    <scope>NUCLEOTIDE SEQUENCE [LARGE SCALE GENOMIC DNA]</scope>
    <source>
        <strain evidence="3">ATCC MYA-4605 / CBS 113480</strain>
    </source>
</reference>
<gene>
    <name evidence="2" type="ORF">MCYG_05991</name>
</gene>
<dbReference type="VEuPathDB" id="FungiDB:MCYG_05991"/>
<dbReference type="SUPFAM" id="SSF81383">
    <property type="entry name" value="F-box domain"/>
    <property type="match status" value="1"/>
</dbReference>
<dbReference type="OMA" id="MRDLWMR"/>
<dbReference type="SUPFAM" id="SSF52058">
    <property type="entry name" value="L domain-like"/>
    <property type="match status" value="1"/>
</dbReference>
<keyword evidence="3" id="KW-1185">Reference proteome</keyword>
<proteinExistence type="predicted"/>
<sequence>MDSGAADDKRVLQTYGKTQYAQCNYADALTAFTTGYLRTAQVLQLKRRLHDALRLYEYALKCVDARDTNRPKIELLKTKLDKVLNPPRRDPFAVLPPELVAMVLQYLNLRTLITLLRVSKRWAELVTSMGKAFSSMDLFLARRTIPLMAVRAYFRRHANTIEVATLERLSPQNATKTLTWLSRCPKINDVTLNNNLALPTDIRILHTFTGLKKLKIPKFPLSFMEFDSILTMVTTLECIDISAKAPEKLGDWSYCSRAPRLRALKITLDYISITRPFFLDSSLSDRMPALEELSILGDDAKILLHDLDTDLSGHPCLREFYITNVTLDAHIKALPKSLECLSMILVSSSRMPIHSYNFLEGLFNLKELYYHRSSYDIDYMLERYFSALEPRSTPILTTLGLSNCQASAGNLVPLMKKGHLCSITDLIISGIIGVDDSITEVMVDTMPNLKRLDMSGTIITGYSIKLLADAPNMKLEKMALHSTLNPINRDAYEYGKSKGITWEATITSKIPWLS</sequence>
<evidence type="ECO:0000259" key="1">
    <source>
        <dbReference type="PROSITE" id="PS50181"/>
    </source>
</evidence>
<name>C5FTG9_ARTOC</name>
<accession>C5FTG9</accession>
<dbReference type="CDD" id="cd09917">
    <property type="entry name" value="F-box_SF"/>
    <property type="match status" value="1"/>
</dbReference>
<evidence type="ECO:0000313" key="2">
    <source>
        <dbReference type="EMBL" id="EEQ33172.1"/>
    </source>
</evidence>
<dbReference type="Gene3D" id="3.80.10.10">
    <property type="entry name" value="Ribonuclease Inhibitor"/>
    <property type="match status" value="1"/>
</dbReference>
<organism evidence="2 3">
    <name type="scientific">Arthroderma otae (strain ATCC MYA-4605 / CBS 113480)</name>
    <name type="common">Microsporum canis</name>
    <dbReference type="NCBI Taxonomy" id="554155"/>
    <lineage>
        <taxon>Eukaryota</taxon>
        <taxon>Fungi</taxon>
        <taxon>Dikarya</taxon>
        <taxon>Ascomycota</taxon>
        <taxon>Pezizomycotina</taxon>
        <taxon>Eurotiomycetes</taxon>
        <taxon>Eurotiomycetidae</taxon>
        <taxon>Onygenales</taxon>
        <taxon>Arthrodermataceae</taxon>
        <taxon>Microsporum</taxon>
    </lineage>
</organism>
<dbReference type="InterPro" id="IPR032675">
    <property type="entry name" value="LRR_dom_sf"/>
</dbReference>
<dbReference type="RefSeq" id="XP_002846122.1">
    <property type="nucleotide sequence ID" value="XM_002846076.1"/>
</dbReference>
<dbReference type="Pfam" id="PF00646">
    <property type="entry name" value="F-box"/>
    <property type="match status" value="1"/>
</dbReference>
<evidence type="ECO:0000313" key="3">
    <source>
        <dbReference type="Proteomes" id="UP000002035"/>
    </source>
</evidence>
<dbReference type="STRING" id="554155.C5FTG9"/>
<dbReference type="Proteomes" id="UP000002035">
    <property type="component" value="Unassembled WGS sequence"/>
</dbReference>
<dbReference type="InterPro" id="IPR036047">
    <property type="entry name" value="F-box-like_dom_sf"/>
</dbReference>
<feature type="domain" description="F-box" evidence="1">
    <location>
        <begin position="89"/>
        <end position="136"/>
    </location>
</feature>
<dbReference type="InterPro" id="IPR001810">
    <property type="entry name" value="F-box_dom"/>
</dbReference>
<dbReference type="SMART" id="SM00256">
    <property type="entry name" value="FBOX"/>
    <property type="match status" value="1"/>
</dbReference>
<dbReference type="PROSITE" id="PS50181">
    <property type="entry name" value="FBOX"/>
    <property type="match status" value="1"/>
</dbReference>
<dbReference type="Gene3D" id="1.20.1280.50">
    <property type="match status" value="1"/>
</dbReference>
<protein>
    <submittedName>
        <fullName evidence="2">F-box domain-containing protein</fullName>
    </submittedName>
</protein>
<dbReference type="OrthoDB" id="629492at2759"/>
<dbReference type="HOGENOM" id="CLU_024395_1_0_1"/>